<gene>
    <name evidence="2" type="ORF">AK812_SmicGene22368</name>
</gene>
<dbReference type="EMBL" id="LSRX01000500">
    <property type="protein sequence ID" value="OLP95493.1"/>
    <property type="molecule type" value="Genomic_DNA"/>
</dbReference>
<reference evidence="2 3" key="1">
    <citation type="submission" date="2016-02" db="EMBL/GenBank/DDBJ databases">
        <title>Genome analysis of coral dinoflagellate symbionts highlights evolutionary adaptations to a symbiotic lifestyle.</title>
        <authorList>
            <person name="Aranda M."/>
            <person name="Li Y."/>
            <person name="Liew Y.J."/>
            <person name="Baumgarten S."/>
            <person name="Simakov O."/>
            <person name="Wilson M."/>
            <person name="Piel J."/>
            <person name="Ashoor H."/>
            <person name="Bougouffa S."/>
            <person name="Bajic V.B."/>
            <person name="Ryu T."/>
            <person name="Ravasi T."/>
            <person name="Bayer T."/>
            <person name="Micklem G."/>
            <person name="Kim H."/>
            <person name="Bhak J."/>
            <person name="Lajeunesse T.C."/>
            <person name="Voolstra C.R."/>
        </authorList>
    </citation>
    <scope>NUCLEOTIDE SEQUENCE [LARGE SCALE GENOMIC DNA]</scope>
    <source>
        <strain evidence="2 3">CCMP2467</strain>
    </source>
</reference>
<dbReference type="PANTHER" id="PTHR34598:SF3">
    <property type="entry name" value="OXIDOREDUCTASE AN1597"/>
    <property type="match status" value="1"/>
</dbReference>
<proteinExistence type="inferred from homology"/>
<sequence>MLGEPAHPEHSGEALDEQAMDAALLDERLTPAKVVDVTFSRVCGSSPHMLLTQFRDAMVRLAAIKYPSLPRTEAVMQLYQKHLATFQGTTKGVVAELDQAMLSLLGAARRTGLKFVDPEAFVEQELWWDLAKTFVAPIPSTVAELEPIKQRMRRLTALVWRDRRLSDDEWLESTDRSYALSILQDVAKCSYSWQMTQYLSQGKSFSQQSANQKAVSRNVAALEFVEGRFRQDGRILSMWLSIALQKANQKLETRQRLRRMRENKFEKHWNKASRPNAPRRVLDPIPGYWIQYRQVRAQETETANMDRVVPIAALCVQCGSRCILVSMGFYVPASRTAFAEIKYPGVKVKLTPLSDFIQVEATSFEAKEEEDISKRTGLPSRYLRSIFRGHMSPALCPDLFALKQDLESPEITLYAWMPAWEFEYLRYTAQGEALVDYWVQHGDYSVLHTDGSAQRCFTPVTARPRAVKQTATNRRLEEKLYTSRLTAIYAKHMLLRSYMDTYDNVIYGGKCAGYLCGSSAVGEENATRTYNRVSVLNPEQHWTKVSRKKGMLCFFAPMGLTGQRSWSSTRHKLKLKTVCRSQKDARASLKQSSLAMASKCSAPSKTPCARFVEAKPLAVKRGRHPVTLWPPLSFSSVWQTGRYFANLVRPSVAVKVFNAREQEAMEGLSKREFFEKYGFVLLRRPTNMQAEDWTNCAPKTLDLSNFTGMGMPKIETAISRIYAKEVEEMVRELMPAATFVELDPLCARRGPGTKNPTYSFAVHQDYGYTADDWPLADNGFKARFDEPNVTGFMAVNFWRPVLPMKGPVKKAPLAVCDPRSVKMEDTVPINIRWDELGYVKMLALAHDGDQRWYYYPDMTVDEVLVFKSFQYFKRQEGRPELNTCFHTAFEDPTAPPNAEPRQSAEYRVRVWF</sequence>
<name>A0A1Q9DK14_SYMMI</name>
<dbReference type="GO" id="GO:0016491">
    <property type="term" value="F:oxidoreductase activity"/>
    <property type="evidence" value="ECO:0007669"/>
    <property type="project" value="InterPro"/>
</dbReference>
<accession>A0A1Q9DK14</accession>
<evidence type="ECO:0000256" key="1">
    <source>
        <dbReference type="ARBA" id="ARBA00023604"/>
    </source>
</evidence>
<protein>
    <submittedName>
        <fullName evidence="2">Uncharacterized protein</fullName>
    </submittedName>
</protein>
<comment type="similarity">
    <text evidence="1">Belongs to the asaB hydroxylase/desaturase family.</text>
</comment>
<dbReference type="AlphaFoldDB" id="A0A1Q9DK14"/>
<dbReference type="InterPro" id="IPR044053">
    <property type="entry name" value="AsaB-like"/>
</dbReference>
<dbReference type="PANTHER" id="PTHR34598">
    <property type="entry name" value="BLL6449 PROTEIN"/>
    <property type="match status" value="1"/>
</dbReference>
<dbReference type="OrthoDB" id="412788at2759"/>
<evidence type="ECO:0000313" key="3">
    <source>
        <dbReference type="Proteomes" id="UP000186817"/>
    </source>
</evidence>
<dbReference type="NCBIfam" id="NF041278">
    <property type="entry name" value="CmcJ_NvfI_EfuI"/>
    <property type="match status" value="1"/>
</dbReference>
<comment type="caution">
    <text evidence="2">The sequence shown here is derived from an EMBL/GenBank/DDBJ whole genome shotgun (WGS) entry which is preliminary data.</text>
</comment>
<organism evidence="2 3">
    <name type="scientific">Symbiodinium microadriaticum</name>
    <name type="common">Dinoflagellate</name>
    <name type="synonym">Zooxanthella microadriatica</name>
    <dbReference type="NCBI Taxonomy" id="2951"/>
    <lineage>
        <taxon>Eukaryota</taxon>
        <taxon>Sar</taxon>
        <taxon>Alveolata</taxon>
        <taxon>Dinophyceae</taxon>
        <taxon>Suessiales</taxon>
        <taxon>Symbiodiniaceae</taxon>
        <taxon>Symbiodinium</taxon>
    </lineage>
</organism>
<evidence type="ECO:0000313" key="2">
    <source>
        <dbReference type="EMBL" id="OLP95493.1"/>
    </source>
</evidence>
<dbReference type="Proteomes" id="UP000186817">
    <property type="component" value="Unassembled WGS sequence"/>
</dbReference>
<keyword evidence="3" id="KW-1185">Reference proteome</keyword>